<comment type="caution">
    <text evidence="4">The sequence shown here is derived from an EMBL/GenBank/DDBJ whole genome shotgun (WGS) entry which is preliminary data.</text>
</comment>
<evidence type="ECO:0000313" key="4">
    <source>
        <dbReference type="EMBL" id="RXJ60781.1"/>
    </source>
</evidence>
<gene>
    <name evidence="4" type="ORF">CRV04_01845</name>
</gene>
<dbReference type="AlphaFoldDB" id="A0A4Q0XXW3"/>
<dbReference type="InterPro" id="IPR028082">
    <property type="entry name" value="Peripla_BP_I"/>
</dbReference>
<reference evidence="4 5" key="1">
    <citation type="submission" date="2017-10" db="EMBL/GenBank/DDBJ databases">
        <title>Genomics of the genus Arcobacter.</title>
        <authorList>
            <person name="Perez-Cataluna A."/>
            <person name="Figueras M.J."/>
        </authorList>
    </citation>
    <scope>NUCLEOTIDE SEQUENCE [LARGE SCALE GENOMIC DNA]</scope>
    <source>
        <strain evidence="4 5">CECT 8987</strain>
    </source>
</reference>
<keyword evidence="5" id="KW-1185">Reference proteome</keyword>
<keyword evidence="2" id="KW-0732">Signal</keyword>
<name>A0A4Q0XXW3_9BACT</name>
<dbReference type="Pfam" id="PF13458">
    <property type="entry name" value="Peripla_BP_6"/>
    <property type="match status" value="1"/>
</dbReference>
<dbReference type="SUPFAM" id="SSF53822">
    <property type="entry name" value="Periplasmic binding protein-like I"/>
    <property type="match status" value="1"/>
</dbReference>
<evidence type="ECO:0000256" key="2">
    <source>
        <dbReference type="ARBA" id="ARBA00022729"/>
    </source>
</evidence>
<sequence length="380" mass="44223">MFRILFIVVMLLTIIYFNLKEQIFNTKTILLGSSLPKSGIMYKWGESVEAGANAYFKYANEHQLLKDKQIELLTLDDKYEPTLTSENISQLLKKKNLFALFGFVGTPTVKNILPMIENNPIPFIAPFTGGEFLRKEYYENIINIRSSYKEEIEQLIDYLHRKKGLNKFAVFYQNDDYGEEGYVSLIHALKQYNLELIAEGTYKRNTLSIGHAFHEIQQTKPEAVIMVGAYKANAMFIKKAEQHPNFKNTLFCNLSFSDANAMVKELNYKTNNLIFSEVVPSYTNTNIPIIKEYIQRMHEYNPDIPLGFISLESFIAAKTVVMTLKNINGYITRKKFLQTIQKLPKNYLDGIHAEFKNSQLLHKTYLFEYKNNRFKEIEHE</sequence>
<dbReference type="EMBL" id="PDKN01000001">
    <property type="protein sequence ID" value="RXJ60781.1"/>
    <property type="molecule type" value="Genomic_DNA"/>
</dbReference>
<dbReference type="PANTHER" id="PTHR47235:SF1">
    <property type="entry name" value="BLR6548 PROTEIN"/>
    <property type="match status" value="1"/>
</dbReference>
<dbReference type="OrthoDB" id="9777352at2"/>
<organism evidence="4 5">
    <name type="scientific">Candidatus Marinarcus aquaticus</name>
    <dbReference type="NCBI Taxonomy" id="2044504"/>
    <lineage>
        <taxon>Bacteria</taxon>
        <taxon>Pseudomonadati</taxon>
        <taxon>Campylobacterota</taxon>
        <taxon>Epsilonproteobacteria</taxon>
        <taxon>Campylobacterales</taxon>
        <taxon>Arcobacteraceae</taxon>
        <taxon>Candidatus Marinarcus</taxon>
    </lineage>
</organism>
<protein>
    <submittedName>
        <fullName evidence="4">Amino acid-binding protein</fullName>
    </submittedName>
</protein>
<dbReference type="CDD" id="cd19978">
    <property type="entry name" value="PBP1_ABC_ligand_binding-like"/>
    <property type="match status" value="1"/>
</dbReference>
<dbReference type="InterPro" id="IPR028081">
    <property type="entry name" value="Leu-bd"/>
</dbReference>
<comment type="similarity">
    <text evidence="1">Belongs to the leucine-binding protein family.</text>
</comment>
<dbReference type="Proteomes" id="UP000290657">
    <property type="component" value="Unassembled WGS sequence"/>
</dbReference>
<dbReference type="Gene3D" id="3.40.50.2300">
    <property type="match status" value="2"/>
</dbReference>
<evidence type="ECO:0000313" key="5">
    <source>
        <dbReference type="Proteomes" id="UP000290657"/>
    </source>
</evidence>
<dbReference type="PANTHER" id="PTHR47235">
    <property type="entry name" value="BLR6548 PROTEIN"/>
    <property type="match status" value="1"/>
</dbReference>
<proteinExistence type="inferred from homology"/>
<evidence type="ECO:0000256" key="1">
    <source>
        <dbReference type="ARBA" id="ARBA00010062"/>
    </source>
</evidence>
<accession>A0A4Q0XXW3</accession>
<evidence type="ECO:0000259" key="3">
    <source>
        <dbReference type="Pfam" id="PF13458"/>
    </source>
</evidence>
<feature type="domain" description="Leucine-binding protein" evidence="3">
    <location>
        <begin position="29"/>
        <end position="371"/>
    </location>
</feature>